<dbReference type="RefSeq" id="WP_067784427.1">
    <property type="nucleotide sequence ID" value="NZ_CP016545.1"/>
</dbReference>
<name>A0A1C7D4I9_9SPHN</name>
<dbReference type="InterPro" id="IPR003673">
    <property type="entry name" value="CoA-Trfase_fam_III"/>
</dbReference>
<dbReference type="InterPro" id="IPR050483">
    <property type="entry name" value="CoA-transferase_III_domain"/>
</dbReference>
<dbReference type="AlphaFoldDB" id="A0A1C7D4I9"/>
<keyword evidence="3" id="KW-1185">Reference proteome</keyword>
<dbReference type="Proteomes" id="UP000092698">
    <property type="component" value="Chromosome"/>
</dbReference>
<evidence type="ECO:0000313" key="2">
    <source>
        <dbReference type="EMBL" id="ANU06370.1"/>
    </source>
</evidence>
<dbReference type="Gene3D" id="3.30.1540.10">
    <property type="entry name" value="formyl-coa transferase, domain 3"/>
    <property type="match status" value="1"/>
</dbReference>
<dbReference type="SUPFAM" id="SSF89796">
    <property type="entry name" value="CoA-transferase family III (CaiB/BaiF)"/>
    <property type="match status" value="1"/>
</dbReference>
<dbReference type="Gene3D" id="3.40.50.10540">
    <property type="entry name" value="Crotonobetainyl-coa:carnitine coa-transferase, domain 1"/>
    <property type="match status" value="1"/>
</dbReference>
<accession>A0A1C7D4I9</accession>
<sequence>MHLPLTGYRIVSAEQYGAGPYGTMHLAQLGAEVIKIEPPGKSGPDGKRRGGGDTARAVGPHFLRPGESLYFQSFNLNKKSLTLDLHTDEGQEILHRLVSTSHAVANNMRGDLPARLGLDYAALAGVNPAIVCAHLSAYGRDNARARWPGYDYLMQAEAGYCSLTGEPGGEPQRMGLSMVDFMTGTLFAIGLLAALVDAQRSGKGRDVDTDLLSAAIHQTSYPALWYMNEGDESGREPRSAHPTATPSQMFRAADGWMFVMCQLPKFWDILTQTIGRTDLADDPRFADNAARRANRDALTQLLDEEFGKQPMAHWQDLLAGTVPVAPVYGLGAALDNPWLRETGMRDSVDHPDREDMQILASPIRLDGARLPNRAAPLLGENSDSLLGELGYDADAVGKLRDKGVI</sequence>
<organism evidence="2 3">
    <name type="scientific">Paraurantiacibacter namhicola</name>
    <dbReference type="NCBI Taxonomy" id="645517"/>
    <lineage>
        <taxon>Bacteria</taxon>
        <taxon>Pseudomonadati</taxon>
        <taxon>Pseudomonadota</taxon>
        <taxon>Alphaproteobacteria</taxon>
        <taxon>Sphingomonadales</taxon>
        <taxon>Erythrobacteraceae</taxon>
        <taxon>Paraurantiacibacter</taxon>
    </lineage>
</organism>
<proteinExistence type="predicted"/>
<dbReference type="Pfam" id="PF02515">
    <property type="entry name" value="CoA_transf_3"/>
    <property type="match status" value="1"/>
</dbReference>
<dbReference type="OrthoDB" id="5720311at2"/>
<protein>
    <submittedName>
        <fullName evidence="2">Formyl-coenzyme A transferase</fullName>
        <ecNumber evidence="2">2.8.3.16</ecNumber>
    </submittedName>
</protein>
<keyword evidence="1 2" id="KW-0808">Transferase</keyword>
<gene>
    <name evidence="2" type="primary">frc_1</name>
    <name evidence="2" type="ORF">A6F65_00042</name>
</gene>
<dbReference type="InterPro" id="IPR044855">
    <property type="entry name" value="CoA-Trfase_III_dom3_sf"/>
</dbReference>
<dbReference type="InterPro" id="IPR023606">
    <property type="entry name" value="CoA-Trfase_III_dom_1_sf"/>
</dbReference>
<dbReference type="STRING" id="645517.A6F65_00042"/>
<dbReference type="PATRIC" id="fig|645517.4.peg.42"/>
<dbReference type="KEGG" id="anh:A6F65_00042"/>
<evidence type="ECO:0000313" key="3">
    <source>
        <dbReference type="Proteomes" id="UP000092698"/>
    </source>
</evidence>
<dbReference type="PANTHER" id="PTHR48207:SF3">
    <property type="entry name" value="SUCCINATE--HYDROXYMETHYLGLUTARATE COA-TRANSFERASE"/>
    <property type="match status" value="1"/>
</dbReference>
<dbReference type="EC" id="2.8.3.16" evidence="2"/>
<dbReference type="EMBL" id="CP016545">
    <property type="protein sequence ID" value="ANU06370.1"/>
    <property type="molecule type" value="Genomic_DNA"/>
</dbReference>
<dbReference type="PANTHER" id="PTHR48207">
    <property type="entry name" value="SUCCINATE--HYDROXYMETHYLGLUTARATE COA-TRANSFERASE"/>
    <property type="match status" value="1"/>
</dbReference>
<dbReference type="GO" id="GO:0033608">
    <property type="term" value="F:formyl-CoA transferase activity"/>
    <property type="evidence" value="ECO:0007669"/>
    <property type="project" value="UniProtKB-EC"/>
</dbReference>
<evidence type="ECO:0000256" key="1">
    <source>
        <dbReference type="ARBA" id="ARBA00022679"/>
    </source>
</evidence>
<reference evidence="2 3" key="1">
    <citation type="submission" date="2016-07" db="EMBL/GenBank/DDBJ databases">
        <title>Complete genome sequence of Altererythrobacter namhicola JCM 16345T, containing esterase-encoding genes.</title>
        <authorList>
            <person name="Cheng H."/>
            <person name="Wu Y.-H."/>
            <person name="Jian S.-L."/>
            <person name="Huo Y.-Y."/>
            <person name="Wang C.-S."/>
            <person name="Xu X.-W."/>
        </authorList>
    </citation>
    <scope>NUCLEOTIDE SEQUENCE [LARGE SCALE GENOMIC DNA]</scope>
    <source>
        <strain evidence="2 3">JCM 16345</strain>
    </source>
</reference>